<protein>
    <recommendedName>
        <fullName evidence="2">pyridoxal kinase</fullName>
        <ecNumber evidence="2">2.7.1.35</ecNumber>
    </recommendedName>
    <alternativeName>
        <fullName evidence="10">PN/PL/PM kinase</fullName>
    </alternativeName>
    <alternativeName>
        <fullName evidence="11">Pyridoxal kinase</fullName>
    </alternativeName>
    <alternativeName>
        <fullName evidence="9">Pyridoxamine kinase</fullName>
    </alternativeName>
    <alternativeName>
        <fullName evidence="12">Vitamin B6 kinase</fullName>
    </alternativeName>
</protein>
<keyword evidence="5" id="KW-0547">Nucleotide-binding</keyword>
<evidence type="ECO:0000256" key="12">
    <source>
        <dbReference type="ARBA" id="ARBA00042531"/>
    </source>
</evidence>
<dbReference type="GO" id="GO:0008478">
    <property type="term" value="F:pyridoxal kinase activity"/>
    <property type="evidence" value="ECO:0007669"/>
    <property type="project" value="UniProtKB-EC"/>
</dbReference>
<keyword evidence="7" id="KW-0067">ATP-binding</keyword>
<comment type="catalytic activity">
    <reaction evidence="13">
        <text>pyridoxal + ATP = pyridoxal 5'-phosphate + ADP + H(+)</text>
        <dbReference type="Rhea" id="RHEA:10224"/>
        <dbReference type="ChEBI" id="CHEBI:15378"/>
        <dbReference type="ChEBI" id="CHEBI:17310"/>
        <dbReference type="ChEBI" id="CHEBI:30616"/>
        <dbReference type="ChEBI" id="CHEBI:456216"/>
        <dbReference type="ChEBI" id="CHEBI:597326"/>
        <dbReference type="EC" id="2.7.1.35"/>
    </reaction>
</comment>
<evidence type="ECO:0000313" key="16">
    <source>
        <dbReference type="Proteomes" id="UP000288197"/>
    </source>
</evidence>
<name>A0A430A5Z9_9ENTE</name>
<dbReference type="GO" id="GO:0009228">
    <property type="term" value="P:thiamine biosynthetic process"/>
    <property type="evidence" value="ECO:0007669"/>
    <property type="project" value="InterPro"/>
</dbReference>
<dbReference type="Proteomes" id="UP000288197">
    <property type="component" value="Unassembled WGS sequence"/>
</dbReference>
<sequence length="269" mass="28858">MSVTKVLTIAGSDSLSGGGLQADLRTYKEYKIEGSNVLTCIVTVAPNTDEVTVLGVSLPTLKAQLRECLSKENEIDVIKIGMLADIEIAKVVANHLKKVKDIPIVLDPVLALKESGLTSSQDIIDFFNTELMPLATITTPNLREAELLSGLVGIDSIEKMEEAARIIHKTGVKNVVVKGGQRLKGETAYDVLFDGTTVTILEEKKLANSYNNGAGCTFASAIASGIATGLTVEESVRKGKVFVFESIEYGIPFLPDLGNVYQGRKNKSL</sequence>
<dbReference type="NCBIfam" id="TIGR00097">
    <property type="entry name" value="HMP-P_kinase"/>
    <property type="match status" value="1"/>
</dbReference>
<accession>A0A430A5Z9</accession>
<evidence type="ECO:0000256" key="7">
    <source>
        <dbReference type="ARBA" id="ARBA00022840"/>
    </source>
</evidence>
<evidence type="ECO:0000256" key="5">
    <source>
        <dbReference type="ARBA" id="ARBA00022741"/>
    </source>
</evidence>
<evidence type="ECO:0000256" key="9">
    <source>
        <dbReference type="ARBA" id="ARBA00042307"/>
    </source>
</evidence>
<dbReference type="GO" id="GO:0005524">
    <property type="term" value="F:ATP binding"/>
    <property type="evidence" value="ECO:0007669"/>
    <property type="project" value="UniProtKB-KW"/>
</dbReference>
<evidence type="ECO:0000256" key="3">
    <source>
        <dbReference type="ARBA" id="ARBA00022679"/>
    </source>
</evidence>
<dbReference type="GO" id="GO:0046872">
    <property type="term" value="F:metal ion binding"/>
    <property type="evidence" value="ECO:0007669"/>
    <property type="project" value="UniProtKB-KW"/>
</dbReference>
<dbReference type="SUPFAM" id="SSF53613">
    <property type="entry name" value="Ribokinase-like"/>
    <property type="match status" value="1"/>
</dbReference>
<keyword evidence="6 15" id="KW-0418">Kinase</keyword>
<dbReference type="GO" id="GO:0005829">
    <property type="term" value="C:cytosol"/>
    <property type="evidence" value="ECO:0007669"/>
    <property type="project" value="TreeGrafter"/>
</dbReference>
<keyword evidence="16" id="KW-1185">Reference proteome</keyword>
<dbReference type="EC" id="2.7.1.35" evidence="2"/>
<dbReference type="AlphaFoldDB" id="A0A430A5Z9"/>
<feature type="domain" description="Pyridoxamine kinase/Phosphomethylpyrimidine kinase" evidence="14">
    <location>
        <begin position="13"/>
        <end position="252"/>
    </location>
</feature>
<evidence type="ECO:0000256" key="13">
    <source>
        <dbReference type="ARBA" id="ARBA00049293"/>
    </source>
</evidence>
<keyword evidence="4" id="KW-0479">Metal-binding</keyword>
<evidence type="ECO:0000256" key="1">
    <source>
        <dbReference type="ARBA" id="ARBA00009879"/>
    </source>
</evidence>
<reference evidence="15 16" key="1">
    <citation type="submission" date="2017-05" db="EMBL/GenBank/DDBJ databases">
        <title>Vagococcus spp. assemblies.</title>
        <authorList>
            <person name="Gulvik C.A."/>
        </authorList>
    </citation>
    <scope>NUCLEOTIDE SEQUENCE [LARGE SCALE GENOMIC DNA]</scope>
    <source>
        <strain evidence="15 16">NCFB 2497</strain>
    </source>
</reference>
<dbReference type="Pfam" id="PF08543">
    <property type="entry name" value="Phos_pyr_kin"/>
    <property type="match status" value="1"/>
</dbReference>
<evidence type="ECO:0000313" key="15">
    <source>
        <dbReference type="EMBL" id="RSU02295.1"/>
    </source>
</evidence>
<dbReference type="PANTHER" id="PTHR20858">
    <property type="entry name" value="PHOSPHOMETHYLPYRIMIDINE KINASE"/>
    <property type="match status" value="1"/>
</dbReference>
<gene>
    <name evidence="15" type="ORF">CBF32_06840</name>
</gene>
<comment type="similarity">
    <text evidence="1">Belongs to the ThiD family.</text>
</comment>
<dbReference type="GO" id="GO:0008972">
    <property type="term" value="F:phosphomethylpyrimidine kinase activity"/>
    <property type="evidence" value="ECO:0007669"/>
    <property type="project" value="InterPro"/>
</dbReference>
<evidence type="ECO:0000256" key="10">
    <source>
        <dbReference type="ARBA" id="ARBA00042348"/>
    </source>
</evidence>
<organism evidence="15 16">
    <name type="scientific">Vagococcus fluvialis</name>
    <dbReference type="NCBI Taxonomy" id="2738"/>
    <lineage>
        <taxon>Bacteria</taxon>
        <taxon>Bacillati</taxon>
        <taxon>Bacillota</taxon>
        <taxon>Bacilli</taxon>
        <taxon>Lactobacillales</taxon>
        <taxon>Enterococcaceae</taxon>
        <taxon>Vagococcus</taxon>
    </lineage>
</organism>
<evidence type="ECO:0000256" key="11">
    <source>
        <dbReference type="ARBA" id="ARBA00042396"/>
    </source>
</evidence>
<dbReference type="NCBIfam" id="NF009078">
    <property type="entry name" value="PRK12413.1"/>
    <property type="match status" value="1"/>
</dbReference>
<dbReference type="OrthoDB" id="9810880at2"/>
<evidence type="ECO:0000256" key="4">
    <source>
        <dbReference type="ARBA" id="ARBA00022723"/>
    </source>
</evidence>
<evidence type="ECO:0000259" key="14">
    <source>
        <dbReference type="Pfam" id="PF08543"/>
    </source>
</evidence>
<dbReference type="GO" id="GO:0008902">
    <property type="term" value="F:hydroxymethylpyrimidine kinase activity"/>
    <property type="evidence" value="ECO:0007669"/>
    <property type="project" value="TreeGrafter"/>
</dbReference>
<proteinExistence type="inferred from homology"/>
<keyword evidence="8" id="KW-0460">Magnesium</keyword>
<dbReference type="InterPro" id="IPR013749">
    <property type="entry name" value="PM/HMP-P_kinase-1"/>
</dbReference>
<keyword evidence="3" id="KW-0808">Transferase</keyword>
<evidence type="ECO:0000256" key="2">
    <source>
        <dbReference type="ARBA" id="ARBA00012104"/>
    </source>
</evidence>
<dbReference type="PANTHER" id="PTHR20858:SF19">
    <property type="entry name" value="PYRIDOXINE KINASE"/>
    <property type="match status" value="1"/>
</dbReference>
<dbReference type="EMBL" id="NGJX01000005">
    <property type="protein sequence ID" value="RSU02295.1"/>
    <property type="molecule type" value="Genomic_DNA"/>
</dbReference>
<dbReference type="InterPro" id="IPR029056">
    <property type="entry name" value="Ribokinase-like"/>
</dbReference>
<evidence type="ECO:0000256" key="6">
    <source>
        <dbReference type="ARBA" id="ARBA00022777"/>
    </source>
</evidence>
<dbReference type="CDD" id="cd01169">
    <property type="entry name" value="HMPP_kinase"/>
    <property type="match status" value="1"/>
</dbReference>
<dbReference type="Gene3D" id="3.40.1190.20">
    <property type="match status" value="1"/>
</dbReference>
<evidence type="ECO:0000256" key="8">
    <source>
        <dbReference type="ARBA" id="ARBA00022842"/>
    </source>
</evidence>
<comment type="caution">
    <text evidence="15">The sequence shown here is derived from an EMBL/GenBank/DDBJ whole genome shotgun (WGS) entry which is preliminary data.</text>
</comment>
<dbReference type="InterPro" id="IPR004399">
    <property type="entry name" value="HMP/HMP-P_kinase_dom"/>
</dbReference>